<reference evidence="1 2" key="1">
    <citation type="journal article" date="2018" name="Front. Microbiol.">
        <title>Genome-Wide Analysis of Corynespora cassiicola Leaf Fall Disease Putative Effectors.</title>
        <authorList>
            <person name="Lopez D."/>
            <person name="Ribeiro S."/>
            <person name="Label P."/>
            <person name="Fumanal B."/>
            <person name="Venisse J.S."/>
            <person name="Kohler A."/>
            <person name="de Oliveira R.R."/>
            <person name="Labutti K."/>
            <person name="Lipzen A."/>
            <person name="Lail K."/>
            <person name="Bauer D."/>
            <person name="Ohm R.A."/>
            <person name="Barry K.W."/>
            <person name="Spatafora J."/>
            <person name="Grigoriev I.V."/>
            <person name="Martin F.M."/>
            <person name="Pujade-Renaud V."/>
        </authorList>
    </citation>
    <scope>NUCLEOTIDE SEQUENCE [LARGE SCALE GENOMIC DNA]</scope>
    <source>
        <strain evidence="1 2">Philippines</strain>
    </source>
</reference>
<protein>
    <submittedName>
        <fullName evidence="1">Uncharacterized protein</fullName>
    </submittedName>
</protein>
<organism evidence="1 2">
    <name type="scientific">Corynespora cassiicola Philippines</name>
    <dbReference type="NCBI Taxonomy" id="1448308"/>
    <lineage>
        <taxon>Eukaryota</taxon>
        <taxon>Fungi</taxon>
        <taxon>Dikarya</taxon>
        <taxon>Ascomycota</taxon>
        <taxon>Pezizomycotina</taxon>
        <taxon>Dothideomycetes</taxon>
        <taxon>Pleosporomycetidae</taxon>
        <taxon>Pleosporales</taxon>
        <taxon>Corynesporascaceae</taxon>
        <taxon>Corynespora</taxon>
    </lineage>
</organism>
<sequence length="157" mass="17243">MNGWTEKAFEMLAKRCSSPGVYIASHALRLPFIQPVECVAAPCSFRTGALSSSQAGQFSGARPSHFVTRHEAYLCFGSRPGPRTCHAGTSAGATDLLTPHKDPASHPVSCEARAWRIAIFQVRQLCSLHYISTGLFHTHRPCLPIIVNTRRVKKKMP</sequence>
<evidence type="ECO:0000313" key="1">
    <source>
        <dbReference type="EMBL" id="PSN60195.1"/>
    </source>
</evidence>
<name>A0A2T2N422_CORCC</name>
<gene>
    <name evidence="1" type="ORF">BS50DRAFT_211374</name>
</gene>
<evidence type="ECO:0000313" key="2">
    <source>
        <dbReference type="Proteomes" id="UP000240883"/>
    </source>
</evidence>
<proteinExistence type="predicted"/>
<dbReference type="Proteomes" id="UP000240883">
    <property type="component" value="Unassembled WGS sequence"/>
</dbReference>
<dbReference type="EMBL" id="KZ678150">
    <property type="protein sequence ID" value="PSN60195.1"/>
    <property type="molecule type" value="Genomic_DNA"/>
</dbReference>
<keyword evidence="2" id="KW-1185">Reference proteome</keyword>
<dbReference type="AlphaFoldDB" id="A0A2T2N422"/>
<accession>A0A2T2N422</accession>